<dbReference type="GeneID" id="72003432"/>
<name>A0ABQ8KUB4_9APHY</name>
<protein>
    <submittedName>
        <fullName evidence="2">Uncharacterized protein</fullName>
    </submittedName>
</protein>
<evidence type="ECO:0000313" key="2">
    <source>
        <dbReference type="EMBL" id="KAH9841872.1"/>
    </source>
</evidence>
<feature type="compositionally biased region" description="Basic and acidic residues" evidence="1">
    <location>
        <begin position="444"/>
        <end position="457"/>
    </location>
</feature>
<evidence type="ECO:0000256" key="1">
    <source>
        <dbReference type="SAM" id="MobiDB-lite"/>
    </source>
</evidence>
<gene>
    <name evidence="2" type="ORF">C8Q71DRAFT_739175</name>
</gene>
<feature type="region of interest" description="Disordered" evidence="1">
    <location>
        <begin position="146"/>
        <end position="182"/>
    </location>
</feature>
<evidence type="ECO:0000313" key="3">
    <source>
        <dbReference type="Proteomes" id="UP000814176"/>
    </source>
</evidence>
<sequence>MSSPAPPQLSPPSSPEPPAAHTVNCHAVMISYVKPDKAGKKGKSSTASKKHEKTKEFAFAPSSMTYLVFLQKALDSHGLAKYQVSAMRNRFAFRYNHKPMTKTNFLDVDTEKEYKELCKKLMADKPNISSLRITFELSEVEKKCVRMGNRDDGGESDGRSAQSDDDEDGTTGKRLREEDISDHERRLAENRLKLMKQWGNKNTGEVNFIRPDGSTLLLTPTLMRTWCEAIVEAKASIYQPPPVQPFMAAINSVSLSSVSMPVPAPVSAPVAPAQSDVSAMAEILRLVVGSKASSEVPQTPQKRHKRPPSASDIDHFLAYLGTHPEHGIVDPWQLRDLLNETEAGPDVLAQLELRDLTHSPMKLKLGSAQRLKLGAQAWLAEPDGSRKIPRLDIPSATHSDFDPSASLASGSRIVPEPEETVRLVKYEHKFADGGGRRWSGPPPRRLEEREDPPDRKGDTVWYFSDILQIWVEVPVGFVEQGDEGDWL</sequence>
<dbReference type="RefSeq" id="XP_047783171.1">
    <property type="nucleotide sequence ID" value="XM_047922700.1"/>
</dbReference>
<feature type="compositionally biased region" description="Pro residues" evidence="1">
    <location>
        <begin position="1"/>
        <end position="18"/>
    </location>
</feature>
<feature type="region of interest" description="Disordered" evidence="1">
    <location>
        <begin position="1"/>
        <end position="21"/>
    </location>
</feature>
<keyword evidence="3" id="KW-1185">Reference proteome</keyword>
<feature type="region of interest" description="Disordered" evidence="1">
    <location>
        <begin position="433"/>
        <end position="457"/>
    </location>
</feature>
<organism evidence="2 3">
    <name type="scientific">Rhodofomes roseus</name>
    <dbReference type="NCBI Taxonomy" id="34475"/>
    <lineage>
        <taxon>Eukaryota</taxon>
        <taxon>Fungi</taxon>
        <taxon>Dikarya</taxon>
        <taxon>Basidiomycota</taxon>
        <taxon>Agaricomycotina</taxon>
        <taxon>Agaricomycetes</taxon>
        <taxon>Polyporales</taxon>
        <taxon>Rhodofomes</taxon>
    </lineage>
</organism>
<comment type="caution">
    <text evidence="2">The sequence shown here is derived from an EMBL/GenBank/DDBJ whole genome shotgun (WGS) entry which is preliminary data.</text>
</comment>
<dbReference type="Proteomes" id="UP000814176">
    <property type="component" value="Unassembled WGS sequence"/>
</dbReference>
<proteinExistence type="predicted"/>
<accession>A0ABQ8KUB4</accession>
<feature type="compositionally biased region" description="Basic and acidic residues" evidence="1">
    <location>
        <begin position="170"/>
        <end position="182"/>
    </location>
</feature>
<dbReference type="EMBL" id="JADCUA010000003">
    <property type="protein sequence ID" value="KAH9841872.1"/>
    <property type="molecule type" value="Genomic_DNA"/>
</dbReference>
<reference evidence="2 3" key="1">
    <citation type="journal article" date="2021" name="Environ. Microbiol.">
        <title>Gene family expansions and transcriptome signatures uncover fungal adaptations to wood decay.</title>
        <authorList>
            <person name="Hage H."/>
            <person name="Miyauchi S."/>
            <person name="Viragh M."/>
            <person name="Drula E."/>
            <person name="Min B."/>
            <person name="Chaduli D."/>
            <person name="Navarro D."/>
            <person name="Favel A."/>
            <person name="Norest M."/>
            <person name="Lesage-Meessen L."/>
            <person name="Balint B."/>
            <person name="Merenyi Z."/>
            <person name="de Eugenio L."/>
            <person name="Morin E."/>
            <person name="Martinez A.T."/>
            <person name="Baldrian P."/>
            <person name="Stursova M."/>
            <person name="Martinez M.J."/>
            <person name="Novotny C."/>
            <person name="Magnuson J.K."/>
            <person name="Spatafora J.W."/>
            <person name="Maurice S."/>
            <person name="Pangilinan J."/>
            <person name="Andreopoulos W."/>
            <person name="LaButti K."/>
            <person name="Hundley H."/>
            <person name="Na H."/>
            <person name="Kuo A."/>
            <person name="Barry K."/>
            <person name="Lipzen A."/>
            <person name="Henrissat B."/>
            <person name="Riley R."/>
            <person name="Ahrendt S."/>
            <person name="Nagy L.G."/>
            <person name="Grigoriev I.V."/>
            <person name="Martin F."/>
            <person name="Rosso M.N."/>
        </authorList>
    </citation>
    <scope>NUCLEOTIDE SEQUENCE [LARGE SCALE GENOMIC DNA]</scope>
    <source>
        <strain evidence="2 3">CIRM-BRFM 1785</strain>
    </source>
</reference>
<feature type="compositionally biased region" description="Basic and acidic residues" evidence="1">
    <location>
        <begin position="146"/>
        <end position="158"/>
    </location>
</feature>